<sequence length="799" mass="81688">MREYFKANVVAVYITDANGIPTACDVVNDLGVSLLTGQAVEAPQVIGTIADRVYTQGAAAVTIDLTTKFSGGMSYDITPKPTGISISGATVTINPTATMAQTTLTASATNAGGTATVTFDLTVNAVAPTLTAPLSDVSLTVGDPNAVIDLTAHFANAATYQLAPTGQGVSISGTNMTVSGAAERTGTYTVTARNSTGQEVADTFDVTVAAAQVAPTLSGGSLTFVDGDLILTPPTASGNPAPTVTLTSLTRGGSDVTGELTANTIEGAAAGNYEAVWTASNGVNPDATATFTLTVGTAPAITQQPSITADGSDAGAIVTLDVGAATGDPEPSYDVAWYIDAVLQGDTGLTFDTTGRPGDISAQVTWDNAVGSAVGTSNTITIAAVANRAPVAPTVGAQSLIVGEAYNLNAAFTDPDGDNLTYTFVGTLPQGVTRTGAVFSGTPTTAESVSGTLTADDGELTADLVINWTVTADAGTELEYDPDATVVINSDDGTETNFTVTDPAEYAGTYTVTNADFATGPVNVVAPVVSGNPLSGETLTVDLEGLWVYDANATPINVVGQWHRDGAPINGATGLTYTLQAADQGTDVTYRETATDGNGPRFEDSNAISVSVPGALRDTFTAPDGTTLSTYTGESGFDWDPQGQNVTITNNMLRANGAGSDRMAKRNDPIGNDYRVVARYSHDGSTVAEGIGIAARVEAMQSGVYAVYGYAFGSNRWSLKSLSSVGGIATIGTYAIDLTTPQEMEIAIEVEGNQARFYLDGVQRISGEIPNNLTGGPGVYQRNVVPGRGLMDFGVEELS</sequence>
<dbReference type="STRING" id="364199.SAMN04489858_12072"/>
<reference evidence="1 2" key="1">
    <citation type="submission" date="2016-10" db="EMBL/GenBank/DDBJ databases">
        <authorList>
            <person name="de Groot N.N."/>
        </authorList>
    </citation>
    <scope>NUCLEOTIDE SEQUENCE [LARGE SCALE GENOMIC DNA]</scope>
    <source>
        <strain evidence="1 2">DSM 17862</strain>
    </source>
</reference>
<evidence type="ECO:0000313" key="1">
    <source>
        <dbReference type="EMBL" id="SEU03457.1"/>
    </source>
</evidence>
<dbReference type="AlphaFoldDB" id="A0A1I0J324"/>
<proteinExistence type="predicted"/>
<dbReference type="InterPro" id="IPR013783">
    <property type="entry name" value="Ig-like_fold"/>
</dbReference>
<dbReference type="Gene3D" id="2.60.120.560">
    <property type="entry name" value="Exo-inulinase, domain 1"/>
    <property type="match status" value="1"/>
</dbReference>
<dbReference type="EMBL" id="FOHO01000020">
    <property type="protein sequence ID" value="SEU03457.1"/>
    <property type="molecule type" value="Genomic_DNA"/>
</dbReference>
<dbReference type="Gene3D" id="2.60.40.2700">
    <property type="match status" value="1"/>
</dbReference>
<evidence type="ECO:0000313" key="2">
    <source>
        <dbReference type="Proteomes" id="UP000199180"/>
    </source>
</evidence>
<dbReference type="OrthoDB" id="4206561at2"/>
<accession>A0A1I0J324</accession>
<dbReference type="Proteomes" id="UP000199180">
    <property type="component" value="Unassembled WGS sequence"/>
</dbReference>
<dbReference type="RefSeq" id="WP_090737740.1">
    <property type="nucleotide sequence ID" value="NZ_FOHO01000020.1"/>
</dbReference>
<dbReference type="Gene3D" id="2.60.40.10">
    <property type="entry name" value="Immunoglobulins"/>
    <property type="match status" value="2"/>
</dbReference>
<keyword evidence="2" id="KW-1185">Reference proteome</keyword>
<protein>
    <submittedName>
        <fullName evidence="1">Uncharacterized protein</fullName>
    </submittedName>
</protein>
<gene>
    <name evidence="1" type="ORF">SAMN04489858_12072</name>
</gene>
<name>A0A1I0J324_9RHOB</name>
<organism evidence="1 2">
    <name type="scientific">Paracoccus homiensis</name>
    <dbReference type="NCBI Taxonomy" id="364199"/>
    <lineage>
        <taxon>Bacteria</taxon>
        <taxon>Pseudomonadati</taxon>
        <taxon>Pseudomonadota</taxon>
        <taxon>Alphaproteobacteria</taxon>
        <taxon>Rhodobacterales</taxon>
        <taxon>Paracoccaceae</taxon>
        <taxon>Paracoccus</taxon>
    </lineage>
</organism>